<evidence type="ECO:0000313" key="2">
    <source>
        <dbReference type="EMBL" id="QHT90129.1"/>
    </source>
</evidence>
<reference evidence="2" key="1">
    <citation type="journal article" date="2020" name="Nature">
        <title>Giant virus diversity and host interactions through global metagenomics.</title>
        <authorList>
            <person name="Schulz F."/>
            <person name="Roux S."/>
            <person name="Paez-Espino D."/>
            <person name="Jungbluth S."/>
            <person name="Walsh D.A."/>
            <person name="Denef V.J."/>
            <person name="McMahon K.D."/>
            <person name="Konstantinidis K.T."/>
            <person name="Eloe-Fadrosh E.A."/>
            <person name="Kyrpides N.C."/>
            <person name="Woyke T."/>
        </authorList>
    </citation>
    <scope>NUCLEOTIDE SEQUENCE</scope>
    <source>
        <strain evidence="2">GVMAG-M-3300023184-62</strain>
    </source>
</reference>
<proteinExistence type="predicted"/>
<dbReference type="InterPro" id="IPR001900">
    <property type="entry name" value="RNase_II/R"/>
</dbReference>
<feature type="domain" description="RNB" evidence="1">
    <location>
        <begin position="165"/>
        <end position="415"/>
    </location>
</feature>
<dbReference type="InterPro" id="IPR012340">
    <property type="entry name" value="NA-bd_OB-fold"/>
</dbReference>
<dbReference type="GO" id="GO:0006402">
    <property type="term" value="P:mRNA catabolic process"/>
    <property type="evidence" value="ECO:0007669"/>
    <property type="project" value="TreeGrafter"/>
</dbReference>
<dbReference type="PANTHER" id="PTHR23355">
    <property type="entry name" value="RIBONUCLEASE"/>
    <property type="match status" value="1"/>
</dbReference>
<dbReference type="GO" id="GO:0003723">
    <property type="term" value="F:RNA binding"/>
    <property type="evidence" value="ECO:0007669"/>
    <property type="project" value="InterPro"/>
</dbReference>
<protein>
    <recommendedName>
        <fullName evidence="1">RNB domain-containing protein</fullName>
    </recommendedName>
</protein>
<dbReference type="PANTHER" id="PTHR23355:SF9">
    <property type="entry name" value="DIS3-LIKE EXONUCLEASE 2"/>
    <property type="match status" value="1"/>
</dbReference>
<dbReference type="EMBL" id="MN740152">
    <property type="protein sequence ID" value="QHT90129.1"/>
    <property type="molecule type" value="Genomic_DNA"/>
</dbReference>
<name>A0A6C0IBM2_9ZZZZ</name>
<dbReference type="InterPro" id="IPR050180">
    <property type="entry name" value="RNR_Ribonuclease"/>
</dbReference>
<dbReference type="SUPFAM" id="SSF50249">
    <property type="entry name" value="Nucleic acid-binding proteins"/>
    <property type="match status" value="1"/>
</dbReference>
<dbReference type="Pfam" id="PF00773">
    <property type="entry name" value="RNB"/>
    <property type="match status" value="2"/>
</dbReference>
<dbReference type="InterPro" id="IPR041505">
    <property type="entry name" value="Dis3_CSD2"/>
</dbReference>
<sequence>MPFLQTKDYKNFTINEENVPLSKIIRGLPDDEMRLNALGEWHVETRSANYKDPIVGTLTLNSKYKYGLTSRGVPLYLFTPYNESYPCFIVGSSERDTSKNRIALVQFDSWPETSKFPRANIQRILGNSGDLKVEAEALYWLYSPQTLNLKTLVMPTTTGMNQDHRKDISKLPTISIDPPGCKDIDDIISYENIGSLYTIIVTIADVAETIDEGSPLDIHARKVGQSLYSGFLPPRNMLPAALSEDALSLLPDQKRFGVSLFIYWDSENNVIISSIFQETIVMNKKAHTYDSVYSDTEFPIDVLKNMAQALGSKDVNDSHTWIEQLMVYYNKNVANYLSMFSCGIFRGQPEATFHLLEKYKRICPHLAHEAAIFTSAEDIIPHHSLGADRYCYASSPIRRYVDIVNQRYLKKIIEKRCGLLEEPELIEEMTQLQKQAKRHGRDDFFLQQLATAAPTPPELDGILFDCEKSKTAADTWKLKVYIPQWRRFIKLYYEGYKTEHNTYVFQKKNTSDTFEIKEEDPIRLTYYYNPNKIGWKRKFVFQPI</sequence>
<dbReference type="Gene3D" id="2.40.50.700">
    <property type="match status" value="1"/>
</dbReference>
<accession>A0A6C0IBM2</accession>
<dbReference type="SMART" id="SM00955">
    <property type="entry name" value="RNB"/>
    <property type="match status" value="1"/>
</dbReference>
<dbReference type="Pfam" id="PF17849">
    <property type="entry name" value="OB_Dis3"/>
    <property type="match status" value="1"/>
</dbReference>
<organism evidence="2">
    <name type="scientific">viral metagenome</name>
    <dbReference type="NCBI Taxonomy" id="1070528"/>
    <lineage>
        <taxon>unclassified sequences</taxon>
        <taxon>metagenomes</taxon>
        <taxon>organismal metagenomes</taxon>
    </lineage>
</organism>
<evidence type="ECO:0000259" key="1">
    <source>
        <dbReference type="SMART" id="SM00955"/>
    </source>
</evidence>
<dbReference type="AlphaFoldDB" id="A0A6C0IBM2"/>
<dbReference type="GO" id="GO:0004540">
    <property type="term" value="F:RNA nuclease activity"/>
    <property type="evidence" value="ECO:0007669"/>
    <property type="project" value="InterPro"/>
</dbReference>